<dbReference type="AlphaFoldDB" id="A0A1F2P7G1"/>
<evidence type="ECO:0000256" key="1">
    <source>
        <dbReference type="ARBA" id="ARBA00022729"/>
    </source>
</evidence>
<protein>
    <submittedName>
        <fullName evidence="4">DUF4352 domain-containing protein</fullName>
    </submittedName>
</protein>
<comment type="caution">
    <text evidence="5">The sequence shown here is derived from an EMBL/GenBank/DDBJ whole genome shotgun (WGS) entry which is preliminary data.</text>
</comment>
<dbReference type="InterPro" id="IPR029051">
    <property type="entry name" value="DUF4352"/>
</dbReference>
<sequence length="186" mass="21033">MKPEKIVIVLVILATVGIVYVNLDNPQFQSSIQEGLYYVKLLVDGFADLASPLISRPVMMGKYVETGDLQMTISECELLESSFAEEGAAYLLVHVKVRNIGKVPATPPLLIDMRLHYLDEVIRPKKSWRVPDGRRHYDPLTTDKIYPDVTKEGWVCFEVPKKIDLSEVVISARCEGRRVKWALNSS</sequence>
<accession>A0A1F2P7G1</accession>
<dbReference type="Proteomes" id="UP000885936">
    <property type="component" value="Unassembled WGS sequence"/>
</dbReference>
<evidence type="ECO:0000256" key="2">
    <source>
        <dbReference type="SAM" id="Phobius"/>
    </source>
</evidence>
<name>A0A1F2P7G1_9EURY</name>
<keyword evidence="2" id="KW-0812">Transmembrane</keyword>
<proteinExistence type="predicted"/>
<evidence type="ECO:0000259" key="3">
    <source>
        <dbReference type="Pfam" id="PF11611"/>
    </source>
</evidence>
<evidence type="ECO:0000313" key="4">
    <source>
        <dbReference type="EMBL" id="HEC57667.1"/>
    </source>
</evidence>
<feature type="domain" description="DUF4352" evidence="3">
    <location>
        <begin position="60"/>
        <end position="164"/>
    </location>
</feature>
<keyword evidence="1" id="KW-0732">Signal</keyword>
<evidence type="ECO:0000313" key="6">
    <source>
        <dbReference type="Proteomes" id="UP000185779"/>
    </source>
</evidence>
<keyword evidence="6" id="KW-1185">Reference proteome</keyword>
<gene>
    <name evidence="4" type="ORF">ENI32_07330</name>
    <name evidence="5" type="ORF">SBU_000598</name>
</gene>
<dbReference type="EMBL" id="DRIE01000120">
    <property type="protein sequence ID" value="HEC57667.1"/>
    <property type="molecule type" value="Genomic_DNA"/>
</dbReference>
<reference evidence="5 6" key="1">
    <citation type="submission" date="2016-05" db="EMBL/GenBank/DDBJ databases">
        <title>Microbial consortia oxidize butane by reversing methanogenesis.</title>
        <authorList>
            <person name="Laso-Perez R."/>
            <person name="Richter M."/>
            <person name="Wegener G."/>
            <person name="Musat F."/>
        </authorList>
    </citation>
    <scope>NUCLEOTIDE SEQUENCE [LARGE SCALE GENOMIC DNA]</scope>
    <source>
        <strain evidence="5">BOX1</strain>
    </source>
</reference>
<dbReference type="Pfam" id="PF11611">
    <property type="entry name" value="DUF4352"/>
    <property type="match status" value="1"/>
</dbReference>
<organism evidence="5 6">
    <name type="scientific">Candidatus Syntropharchaeum butanivorans</name>
    <dbReference type="NCBI Taxonomy" id="1839936"/>
    <lineage>
        <taxon>Archaea</taxon>
        <taxon>Methanobacteriati</taxon>
        <taxon>Methanobacteriota</taxon>
        <taxon>Stenosarchaea group</taxon>
        <taxon>Methanomicrobia</taxon>
        <taxon>Methanosarcinales</taxon>
        <taxon>ANME-2 cluster</taxon>
        <taxon>Candidatus Syntropharchaeum</taxon>
    </lineage>
</organism>
<feature type="transmembrane region" description="Helical" evidence="2">
    <location>
        <begin position="6"/>
        <end position="23"/>
    </location>
</feature>
<evidence type="ECO:0000313" key="5">
    <source>
        <dbReference type="EMBL" id="OFV66631.1"/>
    </source>
</evidence>
<dbReference type="Proteomes" id="UP000185779">
    <property type="component" value="Unassembled WGS sequence"/>
</dbReference>
<keyword evidence="2" id="KW-0472">Membrane</keyword>
<keyword evidence="2" id="KW-1133">Transmembrane helix</keyword>
<dbReference type="EMBL" id="LYOR01000002">
    <property type="protein sequence ID" value="OFV66631.1"/>
    <property type="molecule type" value="Genomic_DNA"/>
</dbReference>
<dbReference type="Gene3D" id="2.60.40.1240">
    <property type="match status" value="1"/>
</dbReference>
<dbReference type="InterPro" id="IPR029050">
    <property type="entry name" value="Immunoprotect_excell_Ig-like"/>
</dbReference>
<reference evidence="4" key="2">
    <citation type="journal article" date="2020" name="mSystems">
        <title>Genome- and Community-Level Interaction Insights into Carbon Utilization and Element Cycling Functions of Hydrothermarchaeota in Hydrothermal Sediment.</title>
        <authorList>
            <person name="Zhou Z."/>
            <person name="Liu Y."/>
            <person name="Xu W."/>
            <person name="Pan J."/>
            <person name="Luo Z.H."/>
            <person name="Li M."/>
        </authorList>
    </citation>
    <scope>NUCLEOTIDE SEQUENCE [LARGE SCALE GENOMIC DNA]</scope>
    <source>
        <strain evidence="4">HyVt-386</strain>
    </source>
</reference>